<gene>
    <name evidence="2" type="ORF">MNOR_LOCUS35550</name>
</gene>
<dbReference type="AlphaFoldDB" id="A0AAV2SF38"/>
<proteinExistence type="predicted"/>
<feature type="signal peptide" evidence="1">
    <location>
        <begin position="1"/>
        <end position="16"/>
    </location>
</feature>
<feature type="non-terminal residue" evidence="2">
    <location>
        <position position="1"/>
    </location>
</feature>
<evidence type="ECO:0000313" key="3">
    <source>
        <dbReference type="Proteomes" id="UP001497623"/>
    </source>
</evidence>
<dbReference type="Proteomes" id="UP001497623">
    <property type="component" value="Unassembled WGS sequence"/>
</dbReference>
<reference evidence="2 3" key="1">
    <citation type="submission" date="2024-05" db="EMBL/GenBank/DDBJ databases">
        <authorList>
            <person name="Wallberg A."/>
        </authorList>
    </citation>
    <scope>NUCLEOTIDE SEQUENCE [LARGE SCALE GENOMIC DNA]</scope>
</reference>
<accession>A0AAV2SF38</accession>
<keyword evidence="3" id="KW-1185">Reference proteome</keyword>
<evidence type="ECO:0000256" key="1">
    <source>
        <dbReference type="SAM" id="SignalP"/>
    </source>
</evidence>
<comment type="caution">
    <text evidence="2">The sequence shown here is derived from an EMBL/GenBank/DDBJ whole genome shotgun (WGS) entry which is preliminary data.</text>
</comment>
<keyword evidence="1" id="KW-0732">Signal</keyword>
<feature type="chain" id="PRO_5043763564" evidence="1">
    <location>
        <begin position="17"/>
        <end position="142"/>
    </location>
</feature>
<name>A0AAV2SF38_MEGNR</name>
<sequence length="142" mass="15438">LQLLFLLSLSFSFISPHVLFLLRRHLTSCLLPSLSVCRNDAFRLRSFPPTLLLPLAASNSPSLTLVACNPTFKALTSFAILSIFPKASRTELTKSMISEGGLAGPDSETLHCSHELPSVQAHSAKFKPLLSVSELGIMDVFV</sequence>
<dbReference type="EMBL" id="CAXKWB010059892">
    <property type="protein sequence ID" value="CAL4182278.1"/>
    <property type="molecule type" value="Genomic_DNA"/>
</dbReference>
<protein>
    <submittedName>
        <fullName evidence="2">Uncharacterized protein</fullName>
    </submittedName>
</protein>
<evidence type="ECO:0000313" key="2">
    <source>
        <dbReference type="EMBL" id="CAL4182278.1"/>
    </source>
</evidence>
<organism evidence="2 3">
    <name type="scientific">Meganyctiphanes norvegica</name>
    <name type="common">Northern krill</name>
    <name type="synonym">Thysanopoda norvegica</name>
    <dbReference type="NCBI Taxonomy" id="48144"/>
    <lineage>
        <taxon>Eukaryota</taxon>
        <taxon>Metazoa</taxon>
        <taxon>Ecdysozoa</taxon>
        <taxon>Arthropoda</taxon>
        <taxon>Crustacea</taxon>
        <taxon>Multicrustacea</taxon>
        <taxon>Malacostraca</taxon>
        <taxon>Eumalacostraca</taxon>
        <taxon>Eucarida</taxon>
        <taxon>Euphausiacea</taxon>
        <taxon>Euphausiidae</taxon>
        <taxon>Meganyctiphanes</taxon>
    </lineage>
</organism>